<dbReference type="EMBL" id="CAADRN010000225">
    <property type="protein sequence ID" value="VFU15524.1"/>
    <property type="molecule type" value="Genomic_DNA"/>
</dbReference>
<evidence type="ECO:0000256" key="1">
    <source>
        <dbReference type="ARBA" id="ARBA00006024"/>
    </source>
</evidence>
<keyword evidence="2" id="KW-0472">Membrane</keyword>
<gene>
    <name evidence="3" type="ORF">SCFA_3000006</name>
</gene>
<keyword evidence="2" id="KW-1133">Transmembrane helix</keyword>
<evidence type="ECO:0000313" key="3">
    <source>
        <dbReference type="EMBL" id="VFU15524.1"/>
    </source>
</evidence>
<dbReference type="PANTHER" id="PTHR48085">
    <property type="entry name" value="CADMIUM/ZINC-TRANSPORTING ATPASE HMA2-RELATED"/>
    <property type="match status" value="1"/>
</dbReference>
<dbReference type="GO" id="GO:0016020">
    <property type="term" value="C:membrane"/>
    <property type="evidence" value="ECO:0007669"/>
    <property type="project" value="TreeGrafter"/>
</dbReference>
<feature type="transmembrane region" description="Helical" evidence="2">
    <location>
        <begin position="41"/>
        <end position="62"/>
    </location>
</feature>
<feature type="transmembrane region" description="Helical" evidence="2">
    <location>
        <begin position="68"/>
        <end position="86"/>
    </location>
</feature>
<keyword evidence="3" id="KW-0378">Hydrolase</keyword>
<sequence length="109" mass="11401">MGAMGADVAVESADIALMSDDLTKLPFALELGRATLKTINFNILFAIIFNSLAILFSSLGWLNPVTGALAHNIGSVLVVLNSARLIRRRFGLKATSAAAPAPAVSFATE</sequence>
<dbReference type="InterPro" id="IPR036412">
    <property type="entry name" value="HAD-like_sf"/>
</dbReference>
<protein>
    <submittedName>
        <fullName evidence="3">Putative Cadmium-translocating P-type ATPase</fullName>
        <ecNumber evidence="3">3.6.3.3</ecNumber>
    </submittedName>
</protein>
<dbReference type="InterPro" id="IPR023214">
    <property type="entry name" value="HAD_sf"/>
</dbReference>
<reference evidence="3" key="1">
    <citation type="submission" date="2019-03" db="EMBL/GenBank/DDBJ databases">
        <authorList>
            <person name="Hao L."/>
        </authorList>
    </citation>
    <scope>NUCLEOTIDE SEQUENCE</scope>
</reference>
<dbReference type="EC" id="3.6.3.3" evidence="3"/>
<dbReference type="SUPFAM" id="SSF56784">
    <property type="entry name" value="HAD-like"/>
    <property type="match status" value="1"/>
</dbReference>
<dbReference type="AlphaFoldDB" id="A0A485M7J7"/>
<name>A0A485M7J7_9ZZZZ</name>
<evidence type="ECO:0000256" key="2">
    <source>
        <dbReference type="SAM" id="Phobius"/>
    </source>
</evidence>
<dbReference type="Gene3D" id="3.40.50.1000">
    <property type="entry name" value="HAD superfamily/HAD-like"/>
    <property type="match status" value="1"/>
</dbReference>
<comment type="similarity">
    <text evidence="1">Belongs to the cation transport ATPase (P-type) (TC 3.A.3) family. Type IB subfamily.</text>
</comment>
<dbReference type="PANTHER" id="PTHR48085:SF5">
    <property type="entry name" value="CADMIUM_ZINC-TRANSPORTING ATPASE HMA4-RELATED"/>
    <property type="match status" value="1"/>
</dbReference>
<dbReference type="GO" id="GO:0016787">
    <property type="term" value="F:hydrolase activity"/>
    <property type="evidence" value="ECO:0007669"/>
    <property type="project" value="UniProtKB-KW"/>
</dbReference>
<dbReference type="GO" id="GO:0022857">
    <property type="term" value="F:transmembrane transporter activity"/>
    <property type="evidence" value="ECO:0007669"/>
    <property type="project" value="TreeGrafter"/>
</dbReference>
<dbReference type="InterPro" id="IPR051014">
    <property type="entry name" value="Cation_Transport_ATPase_IB"/>
</dbReference>
<proteinExistence type="inferred from homology"/>
<keyword evidence="2" id="KW-0812">Transmembrane</keyword>
<accession>A0A485M7J7</accession>
<organism evidence="3">
    <name type="scientific">anaerobic digester metagenome</name>
    <dbReference type="NCBI Taxonomy" id="1263854"/>
    <lineage>
        <taxon>unclassified sequences</taxon>
        <taxon>metagenomes</taxon>
        <taxon>ecological metagenomes</taxon>
    </lineage>
</organism>